<accession>A0A936F0W7</accession>
<gene>
    <name evidence="1" type="ORF">IPN91_03660</name>
</gene>
<dbReference type="EMBL" id="JADKCH010000002">
    <property type="protein sequence ID" value="MBK8571741.1"/>
    <property type="molecule type" value="Genomic_DNA"/>
</dbReference>
<evidence type="ECO:0000313" key="1">
    <source>
        <dbReference type="EMBL" id="MBK8571741.1"/>
    </source>
</evidence>
<organism evidence="1 2">
    <name type="scientific">Candidatus Geothrix odensensis</name>
    <dbReference type="NCBI Taxonomy" id="2954440"/>
    <lineage>
        <taxon>Bacteria</taxon>
        <taxon>Pseudomonadati</taxon>
        <taxon>Acidobacteriota</taxon>
        <taxon>Holophagae</taxon>
        <taxon>Holophagales</taxon>
        <taxon>Holophagaceae</taxon>
        <taxon>Geothrix</taxon>
    </lineage>
</organism>
<dbReference type="GO" id="GO:0016788">
    <property type="term" value="F:hydrolase activity, acting on ester bonds"/>
    <property type="evidence" value="ECO:0007669"/>
    <property type="project" value="InterPro"/>
</dbReference>
<protein>
    <recommendedName>
        <fullName evidence="3">Phospholipase C/D domain-containing protein</fullName>
    </recommendedName>
</protein>
<evidence type="ECO:0000313" key="2">
    <source>
        <dbReference type="Proteomes" id="UP000709959"/>
    </source>
</evidence>
<sequence length="172" mass="18901">MGAFAFEQAGQLPWVIAERHRRLVEAFKARDARRVVLEAGWLCHYVADAQVPLHTTRDRNGKATRQKGIHKRWEADLVEHGVSSLPAAAGAEAPADLPAAIAGWIRESHSLIPALLEADRQAGREAQGNSEAHTKAFWSLQNRQVLQQLNRAAERSGGLVLSAWVQAGRPQP</sequence>
<name>A0A936F0W7_9BACT</name>
<dbReference type="AlphaFoldDB" id="A0A936F0W7"/>
<proteinExistence type="predicted"/>
<evidence type="ECO:0008006" key="3">
    <source>
        <dbReference type="Google" id="ProtNLM"/>
    </source>
</evidence>
<dbReference type="SUPFAM" id="SSF48537">
    <property type="entry name" value="Phospholipase C/P1 nuclease"/>
    <property type="match status" value="1"/>
</dbReference>
<comment type="caution">
    <text evidence="1">The sequence shown here is derived from an EMBL/GenBank/DDBJ whole genome shotgun (WGS) entry which is preliminary data.</text>
</comment>
<dbReference type="InterPro" id="IPR008947">
    <property type="entry name" value="PLipase_C/P1_nuclease_dom_sf"/>
</dbReference>
<reference evidence="1 2" key="1">
    <citation type="submission" date="2020-10" db="EMBL/GenBank/DDBJ databases">
        <title>Connecting structure to function with the recovery of over 1000 high-quality activated sludge metagenome-assembled genomes encoding full-length rRNA genes using long-read sequencing.</title>
        <authorList>
            <person name="Singleton C.M."/>
            <person name="Petriglieri F."/>
            <person name="Kristensen J.M."/>
            <person name="Kirkegaard R.H."/>
            <person name="Michaelsen T.Y."/>
            <person name="Andersen M.H."/>
            <person name="Karst S.M."/>
            <person name="Dueholm M.S."/>
            <person name="Nielsen P.H."/>
            <person name="Albertsen M."/>
        </authorList>
    </citation>
    <scope>NUCLEOTIDE SEQUENCE [LARGE SCALE GENOMIC DNA]</scope>
    <source>
        <strain evidence="1">OdNE_18-Q3-R46-58_MAXAC.008</strain>
    </source>
</reference>
<dbReference type="Proteomes" id="UP000709959">
    <property type="component" value="Unassembled WGS sequence"/>
</dbReference>
<dbReference type="Gene3D" id="1.10.575.10">
    <property type="entry name" value="P1 Nuclease"/>
    <property type="match status" value="1"/>
</dbReference>